<evidence type="ECO:0000313" key="2">
    <source>
        <dbReference type="EMBL" id="MFB0834258.1"/>
    </source>
</evidence>
<proteinExistence type="predicted"/>
<evidence type="ECO:0000256" key="1">
    <source>
        <dbReference type="SAM" id="Phobius"/>
    </source>
</evidence>
<sequence>MKHGMGAGKRFAWLLILLVVGFLLCFLLGMWMTDGNWKSVLVISTGPALGALGGVAIRYWWKGREPKRDTFRCRVRTVDGSLPPLTAKWTLGLATVRAGRLEFQPRAGLLGPDAGDVIRIAIDGPARERVPTWTEILFRLPPLWRIVSFESGGGRVEVAAGRAGSRAAGASVGVASQH</sequence>
<protein>
    <submittedName>
        <fullName evidence="2">Uncharacterized protein</fullName>
    </submittedName>
</protein>
<dbReference type="RefSeq" id="WP_373971429.1">
    <property type="nucleotide sequence ID" value="NZ_JBHDLJ010000004.1"/>
</dbReference>
<feature type="transmembrane region" description="Helical" evidence="1">
    <location>
        <begin position="39"/>
        <end position="61"/>
    </location>
</feature>
<keyword evidence="3" id="KW-1185">Reference proteome</keyword>
<keyword evidence="1" id="KW-1133">Transmembrane helix</keyword>
<evidence type="ECO:0000313" key="3">
    <source>
        <dbReference type="Proteomes" id="UP001575652"/>
    </source>
</evidence>
<dbReference type="Proteomes" id="UP001575652">
    <property type="component" value="Unassembled WGS sequence"/>
</dbReference>
<comment type="caution">
    <text evidence="2">The sequence shown here is derived from an EMBL/GenBank/DDBJ whole genome shotgun (WGS) entry which is preliminary data.</text>
</comment>
<keyword evidence="1" id="KW-0812">Transmembrane</keyword>
<name>A0ABV4UKV2_9MICC</name>
<gene>
    <name evidence="2" type="ORF">ACETWP_06620</name>
</gene>
<organism evidence="2 3">
    <name type="scientific">Arthrobacter halodurans</name>
    <dbReference type="NCBI Taxonomy" id="516699"/>
    <lineage>
        <taxon>Bacteria</taxon>
        <taxon>Bacillati</taxon>
        <taxon>Actinomycetota</taxon>
        <taxon>Actinomycetes</taxon>
        <taxon>Micrococcales</taxon>
        <taxon>Micrococcaceae</taxon>
        <taxon>Arthrobacter</taxon>
    </lineage>
</organism>
<dbReference type="EMBL" id="JBHDLJ010000004">
    <property type="protein sequence ID" value="MFB0834258.1"/>
    <property type="molecule type" value="Genomic_DNA"/>
</dbReference>
<feature type="transmembrane region" description="Helical" evidence="1">
    <location>
        <begin position="12"/>
        <end position="33"/>
    </location>
</feature>
<reference evidence="2 3" key="1">
    <citation type="submission" date="2024-09" db="EMBL/GenBank/DDBJ databases">
        <authorList>
            <person name="Salinas-Garcia M.A."/>
            <person name="Prieme A."/>
        </authorList>
    </citation>
    <scope>NUCLEOTIDE SEQUENCE [LARGE SCALE GENOMIC DNA]</scope>
    <source>
        <strain evidence="2 3">DSM 21081</strain>
    </source>
</reference>
<accession>A0ABV4UKV2</accession>
<keyword evidence="1" id="KW-0472">Membrane</keyword>